<dbReference type="NCBIfam" id="NF006521">
    <property type="entry name" value="PRK08965.1-5"/>
    <property type="match status" value="1"/>
</dbReference>
<name>A0A5B7WVB8_9MICC</name>
<dbReference type="KEGG" id="gcr:GcLGCM259_2279"/>
<protein>
    <submittedName>
        <fullName evidence="8">Na+/H+ antiporter subunit E</fullName>
    </submittedName>
</protein>
<evidence type="ECO:0000256" key="4">
    <source>
        <dbReference type="ARBA" id="ARBA00022692"/>
    </source>
</evidence>
<proteinExistence type="inferred from homology"/>
<gene>
    <name evidence="8" type="ORF">GcLGCM259_2279</name>
</gene>
<evidence type="ECO:0000313" key="8">
    <source>
        <dbReference type="EMBL" id="QCY47988.1"/>
    </source>
</evidence>
<feature type="transmembrane region" description="Helical" evidence="7">
    <location>
        <begin position="54"/>
        <end position="71"/>
    </location>
</feature>
<dbReference type="PANTHER" id="PTHR34584">
    <property type="entry name" value="NA(+)/H(+) ANTIPORTER SUBUNIT E1"/>
    <property type="match status" value="1"/>
</dbReference>
<dbReference type="Pfam" id="PF01899">
    <property type="entry name" value="MNHE"/>
    <property type="match status" value="1"/>
</dbReference>
<keyword evidence="9" id="KW-1185">Reference proteome</keyword>
<keyword evidence="5 7" id="KW-1133">Transmembrane helix</keyword>
<dbReference type="EMBL" id="CP034412">
    <property type="protein sequence ID" value="QCY47988.1"/>
    <property type="molecule type" value="Genomic_DNA"/>
</dbReference>
<evidence type="ECO:0000256" key="5">
    <source>
        <dbReference type="ARBA" id="ARBA00022989"/>
    </source>
</evidence>
<evidence type="ECO:0000256" key="2">
    <source>
        <dbReference type="ARBA" id="ARBA00006228"/>
    </source>
</evidence>
<feature type="transmembrane region" description="Helical" evidence="7">
    <location>
        <begin position="83"/>
        <end position="109"/>
    </location>
</feature>
<reference evidence="8 9" key="1">
    <citation type="submission" date="2018-12" db="EMBL/GenBank/DDBJ databases">
        <title>Complete Genome Sequence of Glutamicibacter creatinolyticus strain LGCM259,isolated from an abscess of a 12-year-old mare in Italy.</title>
        <authorList>
            <person name="Santos R.G."/>
            <person name="Silva A.L."/>
            <person name="Seyffert N."/>
            <person name="Castro T.L.P."/>
            <person name="Attili A.R."/>
            <person name="Rifici C."/>
            <person name="Mazzullo G."/>
            <person name="Brenig B."/>
            <person name="Venanzi F."/>
            <person name="Azevedo V."/>
        </authorList>
    </citation>
    <scope>NUCLEOTIDE SEQUENCE [LARGE SCALE GENOMIC DNA]</scope>
    <source>
        <strain evidence="8 9">LGCM 259</strain>
    </source>
</reference>
<dbReference type="GO" id="GO:0005886">
    <property type="term" value="C:plasma membrane"/>
    <property type="evidence" value="ECO:0007669"/>
    <property type="project" value="UniProtKB-SubCell"/>
</dbReference>
<evidence type="ECO:0000256" key="6">
    <source>
        <dbReference type="ARBA" id="ARBA00023136"/>
    </source>
</evidence>
<evidence type="ECO:0000256" key="1">
    <source>
        <dbReference type="ARBA" id="ARBA00004651"/>
    </source>
</evidence>
<dbReference type="AlphaFoldDB" id="A0A5B7WVB8"/>
<dbReference type="RefSeq" id="WP_138176736.1">
    <property type="nucleotide sequence ID" value="NZ_BAAAGL010000012.1"/>
</dbReference>
<dbReference type="Proteomes" id="UP000307000">
    <property type="component" value="Chromosome"/>
</dbReference>
<comment type="subcellular location">
    <subcellularLocation>
        <location evidence="1">Cell membrane</location>
        <topology evidence="1">Multi-pass membrane protein</topology>
    </subcellularLocation>
</comment>
<dbReference type="InterPro" id="IPR002758">
    <property type="entry name" value="Cation_antiport_E"/>
</dbReference>
<keyword evidence="6 7" id="KW-0472">Membrane</keyword>
<accession>A0A5B7WVB8</accession>
<keyword evidence="4 7" id="KW-0812">Transmembrane</keyword>
<evidence type="ECO:0000256" key="7">
    <source>
        <dbReference type="SAM" id="Phobius"/>
    </source>
</evidence>
<dbReference type="PANTHER" id="PTHR34584:SF1">
    <property type="entry name" value="NA(+)_H(+) ANTIPORTER SUBUNIT E1"/>
    <property type="match status" value="1"/>
</dbReference>
<keyword evidence="3" id="KW-1003">Cell membrane</keyword>
<comment type="similarity">
    <text evidence="2">Belongs to the CPA3 antiporters (TC 2.A.63) subunit E family.</text>
</comment>
<evidence type="ECO:0000313" key="9">
    <source>
        <dbReference type="Proteomes" id="UP000307000"/>
    </source>
</evidence>
<evidence type="ECO:0000256" key="3">
    <source>
        <dbReference type="ARBA" id="ARBA00022475"/>
    </source>
</evidence>
<sequence length="216" mass="24716">MPKRIDEPRDQRIADALDEASGQRNRATLRQEWPLLLFMTLVWGALWQDFTPGTLIVGALLSLLLVALFPLPPVRLSGRINPWYCFLLLGWFIMQVVAASLEVSYLALFRRQKTRSSIIAVRLHTDSDLIVTTVGHVLTLIPGSFVVEVDRRSSTLYLHYLNASNAIKVARSRAKIHEIERRVIMAIGSHDEYEYVKQVRKDIAQRARQKAKEAKR</sequence>
<organism evidence="8 9">
    <name type="scientific">Glutamicibacter creatinolyticus</name>
    <dbReference type="NCBI Taxonomy" id="162496"/>
    <lineage>
        <taxon>Bacteria</taxon>
        <taxon>Bacillati</taxon>
        <taxon>Actinomycetota</taxon>
        <taxon>Actinomycetes</taxon>
        <taxon>Micrococcales</taxon>
        <taxon>Micrococcaceae</taxon>
        <taxon>Glutamicibacter</taxon>
    </lineage>
</organism>
<dbReference type="GO" id="GO:0008324">
    <property type="term" value="F:monoatomic cation transmembrane transporter activity"/>
    <property type="evidence" value="ECO:0007669"/>
    <property type="project" value="InterPro"/>
</dbReference>